<feature type="compositionally biased region" description="Basic and acidic residues" evidence="1">
    <location>
        <begin position="241"/>
        <end position="261"/>
    </location>
</feature>
<name>A0AAV1ZI32_9ARAC</name>
<reference evidence="2 3" key="1">
    <citation type="submission" date="2024-04" db="EMBL/GenBank/DDBJ databases">
        <authorList>
            <person name="Rising A."/>
            <person name="Reimegard J."/>
            <person name="Sonavane S."/>
            <person name="Akerstrom W."/>
            <person name="Nylinder S."/>
            <person name="Hedman E."/>
            <person name="Kallberg Y."/>
        </authorList>
    </citation>
    <scope>NUCLEOTIDE SEQUENCE [LARGE SCALE GENOMIC DNA]</scope>
</reference>
<sequence length="387" mass="44068">GLRWKTISEGRRFILLWAARSNPKFHFRAFQEESLDRILGNGKVVSETSLILESTQLKDENIESRSDYPDIDDLSEFFDFDLGTSSESDKNYRNHYDKPKTSRNKYYYYYKSDGPRYYERSNFPKKQVVVTPGSHYKPQNEKEVLTETTSQNDSNSTPNQAVVGQYQVSVVDANNPIFTKLGLKKEDLEKLSGYTKRSISNVSMVGSDSIPPATYAENPRPDYPEHGFEPNHQHPPPPNTHSHEPHKPPHYSPDRAERQYRPSEYYPSDNHQPQRSYGHGSGPAQPPPQGSYDAKSYQAVQNSAHQYQSGYSYGQPPPPPPAYDQYSSQGRNHYSAPANSQYSAPSNNHYPAPSSNHYPSPPSNYAPKRSSGEPWRATPVHTDWDDK</sequence>
<comment type="caution">
    <text evidence="2">The sequence shown here is derived from an EMBL/GenBank/DDBJ whole genome shotgun (WGS) entry which is preliminary data.</text>
</comment>
<protein>
    <submittedName>
        <fullName evidence="2">Uncharacterized protein</fullName>
    </submittedName>
</protein>
<accession>A0AAV1ZI32</accession>
<feature type="region of interest" description="Disordered" evidence="1">
    <location>
        <begin position="203"/>
        <end position="387"/>
    </location>
</feature>
<feature type="non-terminal residue" evidence="2">
    <location>
        <position position="1"/>
    </location>
</feature>
<organism evidence="2 3">
    <name type="scientific">Larinioides sclopetarius</name>
    <dbReference type="NCBI Taxonomy" id="280406"/>
    <lineage>
        <taxon>Eukaryota</taxon>
        <taxon>Metazoa</taxon>
        <taxon>Ecdysozoa</taxon>
        <taxon>Arthropoda</taxon>
        <taxon>Chelicerata</taxon>
        <taxon>Arachnida</taxon>
        <taxon>Araneae</taxon>
        <taxon>Araneomorphae</taxon>
        <taxon>Entelegynae</taxon>
        <taxon>Araneoidea</taxon>
        <taxon>Araneidae</taxon>
        <taxon>Larinioides</taxon>
    </lineage>
</organism>
<feature type="compositionally biased region" description="Polar residues" evidence="1">
    <location>
        <begin position="337"/>
        <end position="348"/>
    </location>
</feature>
<evidence type="ECO:0000313" key="3">
    <source>
        <dbReference type="Proteomes" id="UP001497382"/>
    </source>
</evidence>
<gene>
    <name evidence="2" type="ORF">LARSCL_LOCUS5013</name>
</gene>
<proteinExistence type="predicted"/>
<feature type="compositionally biased region" description="Low complexity" evidence="1">
    <location>
        <begin position="349"/>
        <end position="358"/>
    </location>
</feature>
<keyword evidence="3" id="KW-1185">Reference proteome</keyword>
<dbReference type="AlphaFoldDB" id="A0AAV1ZI32"/>
<evidence type="ECO:0000313" key="2">
    <source>
        <dbReference type="EMBL" id="CAL1269934.1"/>
    </source>
</evidence>
<evidence type="ECO:0000256" key="1">
    <source>
        <dbReference type="SAM" id="MobiDB-lite"/>
    </source>
</evidence>
<feature type="region of interest" description="Disordered" evidence="1">
    <location>
        <begin position="130"/>
        <end position="159"/>
    </location>
</feature>
<dbReference type="Proteomes" id="UP001497382">
    <property type="component" value="Unassembled WGS sequence"/>
</dbReference>
<feature type="non-terminal residue" evidence="2">
    <location>
        <position position="387"/>
    </location>
</feature>
<dbReference type="EMBL" id="CAXIEN010000045">
    <property type="protein sequence ID" value="CAL1269934.1"/>
    <property type="molecule type" value="Genomic_DNA"/>
</dbReference>
<feature type="compositionally biased region" description="Polar residues" evidence="1">
    <location>
        <begin position="146"/>
        <end position="159"/>
    </location>
</feature>
<feature type="compositionally biased region" description="Low complexity" evidence="1">
    <location>
        <begin position="303"/>
        <end position="314"/>
    </location>
</feature>
<feature type="compositionally biased region" description="Basic and acidic residues" evidence="1">
    <location>
        <begin position="219"/>
        <end position="232"/>
    </location>
</feature>